<evidence type="ECO:0000256" key="1">
    <source>
        <dbReference type="SAM" id="MobiDB-lite"/>
    </source>
</evidence>
<organism evidence="2 3">
    <name type="scientific">Raphidocelis subcapitata</name>
    <dbReference type="NCBI Taxonomy" id="307507"/>
    <lineage>
        <taxon>Eukaryota</taxon>
        <taxon>Viridiplantae</taxon>
        <taxon>Chlorophyta</taxon>
        <taxon>core chlorophytes</taxon>
        <taxon>Chlorophyceae</taxon>
        <taxon>CS clade</taxon>
        <taxon>Sphaeropleales</taxon>
        <taxon>Selenastraceae</taxon>
        <taxon>Raphidocelis</taxon>
    </lineage>
</organism>
<comment type="caution">
    <text evidence="2">The sequence shown here is derived from an EMBL/GenBank/DDBJ whole genome shotgun (WGS) entry which is preliminary data.</text>
</comment>
<evidence type="ECO:0000313" key="2">
    <source>
        <dbReference type="EMBL" id="GBF91940.1"/>
    </source>
</evidence>
<evidence type="ECO:0000313" key="3">
    <source>
        <dbReference type="Proteomes" id="UP000247498"/>
    </source>
</evidence>
<dbReference type="InParanoid" id="A0A2V0P271"/>
<keyword evidence="3" id="KW-1185">Reference proteome</keyword>
<feature type="compositionally biased region" description="Polar residues" evidence="1">
    <location>
        <begin position="1"/>
        <end position="12"/>
    </location>
</feature>
<dbReference type="EMBL" id="BDRX01000028">
    <property type="protein sequence ID" value="GBF91940.1"/>
    <property type="molecule type" value="Genomic_DNA"/>
</dbReference>
<sequence length="121" mass="11991">MDGTRRFSQLQNAGFGEPRPPACAWPSAPAVAAAAAPPGAAAAADGELSLPAPWALQLLLAGGPDLEQDWLYAYLQPPAHGGATSGRAAPPPPPPRPATPTPRGAAAGCALPAIAACAVRD</sequence>
<gene>
    <name evidence="2" type="ORF">Rsub_04664</name>
</gene>
<reference evidence="2 3" key="1">
    <citation type="journal article" date="2018" name="Sci. Rep.">
        <title>Raphidocelis subcapitata (=Pseudokirchneriella subcapitata) provides an insight into genome evolution and environmental adaptations in the Sphaeropleales.</title>
        <authorList>
            <person name="Suzuki S."/>
            <person name="Yamaguchi H."/>
            <person name="Nakajima N."/>
            <person name="Kawachi M."/>
        </authorList>
    </citation>
    <scope>NUCLEOTIDE SEQUENCE [LARGE SCALE GENOMIC DNA]</scope>
    <source>
        <strain evidence="2 3">NIES-35</strain>
    </source>
</reference>
<feature type="region of interest" description="Disordered" evidence="1">
    <location>
        <begin position="81"/>
        <end position="106"/>
    </location>
</feature>
<feature type="region of interest" description="Disordered" evidence="1">
    <location>
        <begin position="1"/>
        <end position="22"/>
    </location>
</feature>
<proteinExistence type="predicted"/>
<name>A0A2V0P271_9CHLO</name>
<protein>
    <submittedName>
        <fullName evidence="2">Uncharacterized protein</fullName>
    </submittedName>
</protein>
<dbReference type="Proteomes" id="UP000247498">
    <property type="component" value="Unassembled WGS sequence"/>
</dbReference>
<feature type="compositionally biased region" description="Pro residues" evidence="1">
    <location>
        <begin position="89"/>
        <end position="100"/>
    </location>
</feature>
<accession>A0A2V0P271</accession>
<dbReference type="AlphaFoldDB" id="A0A2V0P271"/>